<keyword evidence="8 15" id="KW-0547">Nucleotide-binding</keyword>
<dbReference type="InterPro" id="IPR008250">
    <property type="entry name" value="ATPase_P-typ_transduc_dom_A_sf"/>
</dbReference>
<dbReference type="Pfam" id="PF00122">
    <property type="entry name" value="E1-E2_ATPase"/>
    <property type="match status" value="1"/>
</dbReference>
<evidence type="ECO:0000256" key="14">
    <source>
        <dbReference type="ARBA" id="ARBA00023136"/>
    </source>
</evidence>
<feature type="transmembrane region" description="Helical" evidence="15">
    <location>
        <begin position="457"/>
        <end position="485"/>
    </location>
</feature>
<evidence type="ECO:0000256" key="8">
    <source>
        <dbReference type="ARBA" id="ARBA00022741"/>
    </source>
</evidence>
<dbReference type="Gene3D" id="3.40.1110.10">
    <property type="entry name" value="Calcium-transporting ATPase, cytoplasmic domain N"/>
    <property type="match status" value="1"/>
</dbReference>
<feature type="transmembrane region" description="Helical" evidence="15">
    <location>
        <begin position="777"/>
        <end position="795"/>
    </location>
</feature>
<feature type="transmembrane region" description="Helical" evidence="15">
    <location>
        <begin position="426"/>
        <end position="445"/>
    </location>
</feature>
<keyword evidence="5" id="KW-0597">Phosphoprotein</keyword>
<evidence type="ECO:0000256" key="2">
    <source>
        <dbReference type="ARBA" id="ARBA00006024"/>
    </source>
</evidence>
<feature type="transmembrane region" description="Helical" evidence="15">
    <location>
        <begin position="250"/>
        <end position="268"/>
    </location>
</feature>
<dbReference type="Gene3D" id="2.70.150.10">
    <property type="entry name" value="Calcium-transporting ATPase, cytoplasmic transduction domain A"/>
    <property type="match status" value="1"/>
</dbReference>
<evidence type="ECO:0000256" key="9">
    <source>
        <dbReference type="ARBA" id="ARBA00022840"/>
    </source>
</evidence>
<keyword evidence="3" id="KW-0813">Transport</keyword>
<dbReference type="SUPFAM" id="SSF56784">
    <property type="entry name" value="HAD-like"/>
    <property type="match status" value="1"/>
</dbReference>
<sequence length="818" mass="87084">MTEGCFHCGEALTGTEPWCVEIDGQRRRVCCPGCQAVAELIRDAGLTGYYQYRRLPAERPFELVAGDRPDQSWQPFDRPDQLDAVSAPIGDGLRACTIFVEGLRCAACSWLIERRLEQVPGVCEIRVNPSSARARLVWDPRTLPLSAALGALAQLGYRPHPGAAGLAEAVQRERRAALRRLGVAGLGMMQVMMYAVALWFGAFQDMEPGLEHLLRWVSLLVATPVALYAAYPFYVGAWRDLRGGRPGMDVPVALAIGGGWLASAWHTLIGAGPVYFESVTMFTFFLLLGRYLEAGARYRAGDTHEALARLLPASARRRSVQGDWETVALRELVPGDRLSVRHGETLPADGRLRGPARLDESMLTGEARARERAAGESAWAGSLNLGDPLELEVQRTGAETMVSAIGRLLDRAQSERPPLAVSADRVARWFVFGVLLAAAATWFVWHQLDPARAFEVTLAVLVATCPCALSIATPAALTAATGFLARQGLLVTRGGAIEALARVDHLLFDKTGTLTHGRPRITDVTACGELDEEQVFGVAAALETLSEHPIARAFTVAAPIETARDVQVVPGLGIEGEVLGRRWRLGRPDWALGLARDTPEPAAGGDETLVYLVDDRGVAGIIRLADQVRAGSRAAVDELKRLGLSIEIASGDRAAAVAPIAAAVGLDRWHGGLAPEDKLALLRARQRAGARVAMVGDGVNDAPVLAGADVSVALAGGTPLAQTSADLVLLGEALSPLATGVVHARRTLRIVRQNLAWAAAYNLTMLPLAAAGLVTPWIAALGMSASSLLVVLNALRLSGAPRPTRNRAPDLVADGAGA</sequence>
<dbReference type="SUPFAM" id="SSF81653">
    <property type="entry name" value="Calcium ATPase, transduction domain A"/>
    <property type="match status" value="1"/>
</dbReference>
<evidence type="ECO:0000256" key="7">
    <source>
        <dbReference type="ARBA" id="ARBA00022723"/>
    </source>
</evidence>
<organism evidence="17 18">
    <name type="scientific">Thioalkalicoccus limnaeus</name>
    <dbReference type="NCBI Taxonomy" id="120681"/>
    <lineage>
        <taxon>Bacteria</taxon>
        <taxon>Pseudomonadati</taxon>
        <taxon>Pseudomonadota</taxon>
        <taxon>Gammaproteobacteria</taxon>
        <taxon>Chromatiales</taxon>
        <taxon>Chromatiaceae</taxon>
        <taxon>Thioalkalicoccus</taxon>
    </lineage>
</organism>
<evidence type="ECO:0000256" key="15">
    <source>
        <dbReference type="RuleBase" id="RU362081"/>
    </source>
</evidence>
<dbReference type="PROSITE" id="PS00154">
    <property type="entry name" value="ATPASE_E1_E2"/>
    <property type="match status" value="1"/>
</dbReference>
<dbReference type="InterPro" id="IPR023214">
    <property type="entry name" value="HAD_sf"/>
</dbReference>
<dbReference type="NCBIfam" id="TIGR01494">
    <property type="entry name" value="ATPase_P-type"/>
    <property type="match status" value="2"/>
</dbReference>
<reference evidence="17 18" key="1">
    <citation type="submission" date="2024-05" db="EMBL/GenBank/DDBJ databases">
        <title>Genome Sequence and Characterization of the New Strain Purple Sulfur Bacterium of Genus Thioalkalicoccus.</title>
        <authorList>
            <person name="Bryantseva I.A."/>
            <person name="Kyndt J.A."/>
            <person name="Imhoff J.F."/>
        </authorList>
    </citation>
    <scope>NUCLEOTIDE SEQUENCE [LARGE SCALE GENOMIC DNA]</scope>
    <source>
        <strain evidence="17 18">Um2</strain>
    </source>
</reference>
<keyword evidence="11" id="KW-1278">Translocase</keyword>
<keyword evidence="4 15" id="KW-1003">Cell membrane</keyword>
<comment type="caution">
    <text evidence="17">The sequence shown here is derived from an EMBL/GenBank/DDBJ whole genome shotgun (WGS) entry which is preliminary data.</text>
</comment>
<dbReference type="CDD" id="cd00371">
    <property type="entry name" value="HMA"/>
    <property type="match status" value="1"/>
</dbReference>
<dbReference type="CDD" id="cd02079">
    <property type="entry name" value="P-type_ATPase_HM"/>
    <property type="match status" value="1"/>
</dbReference>
<dbReference type="RefSeq" id="WP_369668245.1">
    <property type="nucleotide sequence ID" value="NZ_JBDKXB010000030.1"/>
</dbReference>
<evidence type="ECO:0000256" key="1">
    <source>
        <dbReference type="ARBA" id="ARBA00004651"/>
    </source>
</evidence>
<dbReference type="Gene3D" id="1.20.1110.10">
    <property type="entry name" value="Calcium-transporting ATPase, transmembrane domain"/>
    <property type="match status" value="1"/>
</dbReference>
<dbReference type="PROSITE" id="PS01229">
    <property type="entry name" value="COF_2"/>
    <property type="match status" value="1"/>
</dbReference>
<dbReference type="SFLD" id="SFLDG00002">
    <property type="entry name" value="C1.7:_P-type_atpase_like"/>
    <property type="match status" value="1"/>
</dbReference>
<dbReference type="SUPFAM" id="SSF81665">
    <property type="entry name" value="Calcium ATPase, transmembrane domain M"/>
    <property type="match status" value="1"/>
</dbReference>
<evidence type="ECO:0000256" key="4">
    <source>
        <dbReference type="ARBA" id="ARBA00022475"/>
    </source>
</evidence>
<dbReference type="InterPro" id="IPR036163">
    <property type="entry name" value="HMA_dom_sf"/>
</dbReference>
<dbReference type="InterPro" id="IPR023299">
    <property type="entry name" value="ATPase_P-typ_cyto_dom_N"/>
</dbReference>
<keyword evidence="7 15" id="KW-0479">Metal-binding</keyword>
<dbReference type="SFLD" id="SFLDF00027">
    <property type="entry name" value="p-type_atpase"/>
    <property type="match status" value="1"/>
</dbReference>
<evidence type="ECO:0000259" key="16">
    <source>
        <dbReference type="PROSITE" id="PS50846"/>
    </source>
</evidence>
<dbReference type="InterPro" id="IPR021993">
    <property type="entry name" value="ATPase-cat-bd"/>
</dbReference>
<dbReference type="PANTHER" id="PTHR43520">
    <property type="entry name" value="ATP7, ISOFORM B"/>
    <property type="match status" value="1"/>
</dbReference>
<feature type="transmembrane region" description="Helical" evidence="15">
    <location>
        <begin position="274"/>
        <end position="292"/>
    </location>
</feature>
<keyword evidence="18" id="KW-1185">Reference proteome</keyword>
<proteinExistence type="inferred from homology"/>
<dbReference type="InterPro" id="IPR023298">
    <property type="entry name" value="ATPase_P-typ_TM_dom_sf"/>
</dbReference>
<evidence type="ECO:0000256" key="13">
    <source>
        <dbReference type="ARBA" id="ARBA00023065"/>
    </source>
</evidence>
<dbReference type="Pfam" id="PF12156">
    <property type="entry name" value="ATPase-cat_bd"/>
    <property type="match status" value="1"/>
</dbReference>
<keyword evidence="13" id="KW-0406">Ion transport</keyword>
<dbReference type="InterPro" id="IPR001757">
    <property type="entry name" value="P_typ_ATPase"/>
</dbReference>
<evidence type="ECO:0000256" key="12">
    <source>
        <dbReference type="ARBA" id="ARBA00022989"/>
    </source>
</evidence>
<dbReference type="Gene3D" id="3.40.50.1000">
    <property type="entry name" value="HAD superfamily/HAD-like"/>
    <property type="match status" value="1"/>
</dbReference>
<dbReference type="InterPro" id="IPR059000">
    <property type="entry name" value="ATPase_P-type_domA"/>
</dbReference>
<dbReference type="PROSITE" id="PS50846">
    <property type="entry name" value="HMA_2"/>
    <property type="match status" value="1"/>
</dbReference>
<dbReference type="InterPro" id="IPR044492">
    <property type="entry name" value="P_typ_ATPase_HD_dom"/>
</dbReference>
<dbReference type="InterPro" id="IPR027256">
    <property type="entry name" value="P-typ_ATPase_IB"/>
</dbReference>
<feature type="transmembrane region" description="Helical" evidence="15">
    <location>
        <begin position="181"/>
        <end position="201"/>
    </location>
</feature>
<dbReference type="InterPro" id="IPR018303">
    <property type="entry name" value="ATPase_P-typ_P_site"/>
</dbReference>
<keyword evidence="12 15" id="KW-1133">Transmembrane helix</keyword>
<gene>
    <name evidence="17" type="ORF">ABC977_15755</name>
</gene>
<comment type="similarity">
    <text evidence="2 15">Belongs to the cation transport ATPase (P-type) (TC 3.A.3) family. Type IB subfamily.</text>
</comment>
<evidence type="ECO:0000256" key="6">
    <source>
        <dbReference type="ARBA" id="ARBA00022692"/>
    </source>
</evidence>
<feature type="transmembrane region" description="Helical" evidence="15">
    <location>
        <begin position="755"/>
        <end position="771"/>
    </location>
</feature>
<dbReference type="SUPFAM" id="SSF55008">
    <property type="entry name" value="HMA, heavy metal-associated domain"/>
    <property type="match status" value="1"/>
</dbReference>
<comment type="subcellular location">
    <subcellularLocation>
        <location evidence="1">Cell membrane</location>
        <topology evidence="1">Multi-pass membrane protein</topology>
    </subcellularLocation>
</comment>
<dbReference type="Proteomes" id="UP001564408">
    <property type="component" value="Unassembled WGS sequence"/>
</dbReference>
<evidence type="ECO:0000313" key="18">
    <source>
        <dbReference type="Proteomes" id="UP001564408"/>
    </source>
</evidence>
<dbReference type="Gene3D" id="3.30.70.100">
    <property type="match status" value="1"/>
</dbReference>
<dbReference type="SFLD" id="SFLDS00003">
    <property type="entry name" value="Haloacid_Dehalogenase"/>
    <property type="match status" value="1"/>
</dbReference>
<dbReference type="Pfam" id="PF00403">
    <property type="entry name" value="HMA"/>
    <property type="match status" value="1"/>
</dbReference>
<evidence type="ECO:0000256" key="5">
    <source>
        <dbReference type="ARBA" id="ARBA00022553"/>
    </source>
</evidence>
<feature type="transmembrane region" description="Helical" evidence="15">
    <location>
        <begin position="213"/>
        <end position="238"/>
    </location>
</feature>
<dbReference type="InterPro" id="IPR006121">
    <property type="entry name" value="HMA_dom"/>
</dbReference>
<keyword evidence="6 15" id="KW-0812">Transmembrane</keyword>
<keyword evidence="14 15" id="KW-0472">Membrane</keyword>
<dbReference type="Pfam" id="PF00702">
    <property type="entry name" value="Hydrolase"/>
    <property type="match status" value="1"/>
</dbReference>
<protein>
    <submittedName>
        <fullName evidence="17">Heavy metal translocating P-type ATPase</fullName>
    </submittedName>
</protein>
<dbReference type="InterPro" id="IPR036412">
    <property type="entry name" value="HAD-like_sf"/>
</dbReference>
<evidence type="ECO:0000256" key="3">
    <source>
        <dbReference type="ARBA" id="ARBA00022448"/>
    </source>
</evidence>
<dbReference type="NCBIfam" id="TIGR01511">
    <property type="entry name" value="ATPase-IB1_Cu"/>
    <property type="match status" value="1"/>
</dbReference>
<accession>A0ABV4BH68</accession>
<evidence type="ECO:0000256" key="11">
    <source>
        <dbReference type="ARBA" id="ARBA00022967"/>
    </source>
</evidence>
<dbReference type="NCBIfam" id="TIGR01525">
    <property type="entry name" value="ATPase-IB_hvy"/>
    <property type="match status" value="1"/>
</dbReference>
<keyword evidence="10" id="KW-0460">Magnesium</keyword>
<name>A0ABV4BH68_9GAMM</name>
<dbReference type="PRINTS" id="PR00119">
    <property type="entry name" value="CATATPASE"/>
</dbReference>
<feature type="domain" description="HMA" evidence="16">
    <location>
        <begin position="94"/>
        <end position="160"/>
    </location>
</feature>
<dbReference type="EMBL" id="JBDKXB010000030">
    <property type="protein sequence ID" value="MEY6433859.1"/>
    <property type="molecule type" value="Genomic_DNA"/>
</dbReference>
<dbReference type="PANTHER" id="PTHR43520:SF5">
    <property type="entry name" value="CATION-TRANSPORTING P-TYPE ATPASE-RELATED"/>
    <property type="match status" value="1"/>
</dbReference>
<evidence type="ECO:0000313" key="17">
    <source>
        <dbReference type="EMBL" id="MEY6433859.1"/>
    </source>
</evidence>
<keyword evidence="9 15" id="KW-0067">ATP-binding</keyword>
<evidence type="ECO:0000256" key="10">
    <source>
        <dbReference type="ARBA" id="ARBA00022842"/>
    </source>
</evidence>